<dbReference type="Pfam" id="PF19549">
    <property type="entry name" value="DUF6072"/>
    <property type="match status" value="1"/>
</dbReference>
<dbReference type="AlphaFoldDB" id="A0A841JUR1"/>
<keyword evidence="1" id="KW-0812">Transmembrane</keyword>
<evidence type="ECO:0000313" key="2">
    <source>
        <dbReference type="EMBL" id="MBB6145122.1"/>
    </source>
</evidence>
<evidence type="ECO:0000256" key="1">
    <source>
        <dbReference type="SAM" id="Phobius"/>
    </source>
</evidence>
<dbReference type="Proteomes" id="UP000538666">
    <property type="component" value="Unassembled WGS sequence"/>
</dbReference>
<gene>
    <name evidence="2" type="ORF">HNQ77_003080</name>
</gene>
<organism evidence="2 3">
    <name type="scientific">Silvibacterium bohemicum</name>
    <dbReference type="NCBI Taxonomy" id="1577686"/>
    <lineage>
        <taxon>Bacteria</taxon>
        <taxon>Pseudomonadati</taxon>
        <taxon>Acidobacteriota</taxon>
        <taxon>Terriglobia</taxon>
        <taxon>Terriglobales</taxon>
        <taxon>Acidobacteriaceae</taxon>
        <taxon>Silvibacterium</taxon>
    </lineage>
</organism>
<keyword evidence="1" id="KW-1133">Transmembrane helix</keyword>
<comment type="caution">
    <text evidence="2">The sequence shown here is derived from an EMBL/GenBank/DDBJ whole genome shotgun (WGS) entry which is preliminary data.</text>
</comment>
<keyword evidence="1" id="KW-0472">Membrane</keyword>
<reference evidence="2 3" key="1">
    <citation type="submission" date="2020-08" db="EMBL/GenBank/DDBJ databases">
        <title>Genomic Encyclopedia of Type Strains, Phase IV (KMG-IV): sequencing the most valuable type-strain genomes for metagenomic binning, comparative biology and taxonomic classification.</title>
        <authorList>
            <person name="Goeker M."/>
        </authorList>
    </citation>
    <scope>NUCLEOTIDE SEQUENCE [LARGE SCALE GENOMIC DNA]</scope>
    <source>
        <strain evidence="2 3">DSM 103733</strain>
    </source>
</reference>
<sequence length="100" mass="10179">MSAAAPLVTEETLGKVVKGAGELSLPGFSLYLDRKIGEAALHTVAGLAAATVFGPLGYVLVGANSFSKSVSGRTLVDRLATKTAARESAEVTTARKTSAK</sequence>
<proteinExistence type="predicted"/>
<dbReference type="EMBL" id="JACHEK010000006">
    <property type="protein sequence ID" value="MBB6145122.1"/>
    <property type="molecule type" value="Genomic_DNA"/>
</dbReference>
<evidence type="ECO:0000313" key="3">
    <source>
        <dbReference type="Proteomes" id="UP000538666"/>
    </source>
</evidence>
<name>A0A841JUR1_9BACT</name>
<dbReference type="RefSeq" id="WP_156186163.1">
    <property type="nucleotide sequence ID" value="NZ_JACHEK010000006.1"/>
</dbReference>
<keyword evidence="3" id="KW-1185">Reference proteome</keyword>
<feature type="transmembrane region" description="Helical" evidence="1">
    <location>
        <begin position="39"/>
        <end position="61"/>
    </location>
</feature>
<accession>A0A841JUR1</accession>
<dbReference type="InterPro" id="IPR045718">
    <property type="entry name" value="DUF6072"/>
</dbReference>
<protein>
    <submittedName>
        <fullName evidence="2">Uncharacterized protein</fullName>
    </submittedName>
</protein>